<accession>A0A4P7MUE0</accession>
<evidence type="ECO:0000313" key="2">
    <source>
        <dbReference type="Proteomes" id="UP000294847"/>
    </source>
</evidence>
<protein>
    <submittedName>
        <fullName evidence="1">Uncharacterized protein</fullName>
    </submittedName>
</protein>
<gene>
    <name evidence="1" type="ORF">PoMZ_09507</name>
</gene>
<dbReference type="AlphaFoldDB" id="A0A4P7MUE0"/>
<dbReference type="OMA" id="WARPRWT"/>
<name>A0A4P7MUE0_PYROR</name>
<proteinExistence type="predicted"/>
<dbReference type="SMR" id="A0A4P7MUE0"/>
<dbReference type="Proteomes" id="UP000294847">
    <property type="component" value="Chromosome 1"/>
</dbReference>
<organism evidence="1 2">
    <name type="scientific">Pyricularia oryzae</name>
    <name type="common">Rice blast fungus</name>
    <name type="synonym">Magnaporthe oryzae</name>
    <dbReference type="NCBI Taxonomy" id="318829"/>
    <lineage>
        <taxon>Eukaryota</taxon>
        <taxon>Fungi</taxon>
        <taxon>Dikarya</taxon>
        <taxon>Ascomycota</taxon>
        <taxon>Pezizomycotina</taxon>
        <taxon>Sordariomycetes</taxon>
        <taxon>Sordariomycetidae</taxon>
        <taxon>Magnaporthales</taxon>
        <taxon>Pyriculariaceae</taxon>
        <taxon>Pyricularia</taxon>
    </lineage>
</organism>
<dbReference type="VEuPathDB" id="FungiDB:M_BR32_EuGene_00084021"/>
<dbReference type="EMBL" id="CP034204">
    <property type="protein sequence ID" value="QBZ53817.1"/>
    <property type="molecule type" value="Genomic_DNA"/>
</dbReference>
<evidence type="ECO:0000313" key="1">
    <source>
        <dbReference type="EMBL" id="QBZ53817.1"/>
    </source>
</evidence>
<sequence>MFSATLARRLATAAETSASGAKSSGKLYISRYPAKKVWPPDYSKLTPQAQLKYEKKYKRRVAMLSERPRWDRFVKLAQLLSVTSILAYAILFMKWEDERHNPFFGIKKGFWAQFGYTLDMGTKTPMQSTTARPDFNKNPQ</sequence>
<reference evidence="1 2" key="1">
    <citation type="journal article" date="2019" name="Mol. Biol. Evol.">
        <title>Blast fungal genomes show frequent chromosomal changes, gene gains and losses, and effector gene turnover.</title>
        <authorList>
            <person name="Gomez Luciano L.B."/>
            <person name="Jason Tsai I."/>
            <person name="Chuma I."/>
            <person name="Tosa Y."/>
            <person name="Chen Y.H."/>
            <person name="Li J.Y."/>
            <person name="Li M.Y."/>
            <person name="Jade Lu M.Y."/>
            <person name="Nakayashiki H."/>
            <person name="Li W.H."/>
        </authorList>
    </citation>
    <scope>NUCLEOTIDE SEQUENCE [LARGE SCALE GENOMIC DNA]</scope>
    <source>
        <strain evidence="1">MZ5-1-6</strain>
    </source>
</reference>